<comment type="caution">
    <text evidence="2">The sequence shown here is derived from an EMBL/GenBank/DDBJ whole genome shotgun (WGS) entry which is preliminary data.</text>
</comment>
<gene>
    <name evidence="2" type="ORF">TKK_012712</name>
</gene>
<keyword evidence="3" id="KW-1185">Reference proteome</keyword>
<feature type="chain" id="PRO_5044778901" evidence="1">
    <location>
        <begin position="24"/>
        <end position="226"/>
    </location>
</feature>
<proteinExistence type="predicted"/>
<dbReference type="AlphaFoldDB" id="A0ABD2WHR7"/>
<evidence type="ECO:0000313" key="2">
    <source>
        <dbReference type="EMBL" id="KAL3392656.1"/>
    </source>
</evidence>
<evidence type="ECO:0000313" key="3">
    <source>
        <dbReference type="Proteomes" id="UP001627154"/>
    </source>
</evidence>
<dbReference type="EMBL" id="JBJJXI010000102">
    <property type="protein sequence ID" value="KAL3392656.1"/>
    <property type="molecule type" value="Genomic_DNA"/>
</dbReference>
<reference evidence="2 3" key="1">
    <citation type="journal article" date="2024" name="bioRxiv">
        <title>A reference genome for Trichogramma kaykai: A tiny desert-dwelling parasitoid wasp with competing sex-ratio distorters.</title>
        <authorList>
            <person name="Culotta J."/>
            <person name="Lindsey A.R."/>
        </authorList>
    </citation>
    <scope>NUCLEOTIDE SEQUENCE [LARGE SCALE GENOMIC DNA]</scope>
    <source>
        <strain evidence="2 3">KSX58</strain>
    </source>
</reference>
<evidence type="ECO:0000256" key="1">
    <source>
        <dbReference type="SAM" id="SignalP"/>
    </source>
</evidence>
<sequence length="226" mass="25868">MYLQRFFGVTLCIAIATIANVDGTETKPTWEQFSSLKYSKIKSFLNGVGDILKEVMRKKSSVTLLDKQVGKDLQYKIFNGHIDEFSKVGFTIRHTRSNEGIIVLQSFHWTKLEVNYDYKVNEDDEPKKIQCTIEPSNVRLNFDINSKNKTVLFSKIDFNNGAVEIFMEGRNSVELKNEPNLSSDLQEIISSEITVQASDLWALIVDRVNDNSILKYTYDSVIPVDH</sequence>
<name>A0ABD2WHR7_9HYME</name>
<keyword evidence="1" id="KW-0732">Signal</keyword>
<organism evidence="2 3">
    <name type="scientific">Trichogramma kaykai</name>
    <dbReference type="NCBI Taxonomy" id="54128"/>
    <lineage>
        <taxon>Eukaryota</taxon>
        <taxon>Metazoa</taxon>
        <taxon>Ecdysozoa</taxon>
        <taxon>Arthropoda</taxon>
        <taxon>Hexapoda</taxon>
        <taxon>Insecta</taxon>
        <taxon>Pterygota</taxon>
        <taxon>Neoptera</taxon>
        <taxon>Endopterygota</taxon>
        <taxon>Hymenoptera</taxon>
        <taxon>Apocrita</taxon>
        <taxon>Proctotrupomorpha</taxon>
        <taxon>Chalcidoidea</taxon>
        <taxon>Trichogrammatidae</taxon>
        <taxon>Trichogramma</taxon>
    </lineage>
</organism>
<feature type="signal peptide" evidence="1">
    <location>
        <begin position="1"/>
        <end position="23"/>
    </location>
</feature>
<dbReference type="Proteomes" id="UP001627154">
    <property type="component" value="Unassembled WGS sequence"/>
</dbReference>
<accession>A0ABD2WHR7</accession>
<protein>
    <submittedName>
        <fullName evidence="2">Uncharacterized protein</fullName>
    </submittedName>
</protein>